<organism evidence="1 2">
    <name type="scientific">Allosphingosinicella humi</name>
    <dbReference type="NCBI Taxonomy" id="2068657"/>
    <lineage>
        <taxon>Bacteria</taxon>
        <taxon>Pseudomonadati</taxon>
        <taxon>Pseudomonadota</taxon>
        <taxon>Alphaproteobacteria</taxon>
        <taxon>Sphingomonadales</taxon>
        <taxon>Sphingomonadaceae</taxon>
        <taxon>Allosphingosinicella</taxon>
    </lineage>
</organism>
<reference evidence="1 2" key="1">
    <citation type="submission" date="2018-05" db="EMBL/GenBank/DDBJ databases">
        <title>Genome of Sphingosinicella humi QZX222.</title>
        <authorList>
            <person name="Qiao Z."/>
            <person name="Wang G."/>
        </authorList>
    </citation>
    <scope>NUCLEOTIDE SEQUENCE [LARGE SCALE GENOMIC DNA]</scope>
    <source>
        <strain evidence="1 2">QZX222</strain>
    </source>
</reference>
<sequence>MSAGKLNGERLAAARAGYARAVAEGLIHQACREGRQPETLIVSNGGTPVLVLTTGRQTGSAPDDLSCWSQAASALHQVLDDLFNSTHQP</sequence>
<evidence type="ECO:0000313" key="2">
    <source>
        <dbReference type="Proteomes" id="UP000245916"/>
    </source>
</evidence>
<accession>A0A2U2IZB8</accession>
<comment type="caution">
    <text evidence="1">The sequence shown here is derived from an EMBL/GenBank/DDBJ whole genome shotgun (WGS) entry which is preliminary data.</text>
</comment>
<name>A0A2U2IZB8_9SPHN</name>
<keyword evidence="2" id="KW-1185">Reference proteome</keyword>
<dbReference type="EMBL" id="QFFF01000001">
    <property type="protein sequence ID" value="PWG01435.1"/>
    <property type="molecule type" value="Genomic_DNA"/>
</dbReference>
<dbReference type="AlphaFoldDB" id="A0A2U2IZB8"/>
<proteinExistence type="predicted"/>
<dbReference type="Proteomes" id="UP000245916">
    <property type="component" value="Unassembled WGS sequence"/>
</dbReference>
<evidence type="ECO:0000313" key="1">
    <source>
        <dbReference type="EMBL" id="PWG01435.1"/>
    </source>
</evidence>
<protein>
    <submittedName>
        <fullName evidence="1">Uncharacterized protein</fullName>
    </submittedName>
</protein>
<gene>
    <name evidence="1" type="ORF">DF286_00020</name>
</gene>